<sequence>KNRLMRSDKRNLLRLRAWEQRNQETSQQAKELNPENVPLFGKPYKTNKGDELSNRIKRMLGSYEDVNNPNPFATEPLPIPSYVTFSQSDQGQPDKDKPTKPPFHNLVHYTSTQSQKAPSSSGYSSQPLRTSNTSSSPNHYGNSSLNHSQLSHSAHHQKKSEADLRERVSLTQEMSCQAPDVKPPLPFLGSSDQDNTDMDTKDTLDKRQLQGSTEHPSECTGNMDVSTFNLKQSPKDTPLSQANKGNVLPSQTFPSLLSKQPSVVMTQKPTAYVRPMDGQDQVVSESPELKPSPEPYVPLPELINKSDLGKAKILPQFLEVSVMSVIYDSQCVEDILREMTRSCPPLLTAICTPSTGEPSKSPFPAKVSKIKMSEIQIKQIVD</sequence>
<dbReference type="AlphaFoldDB" id="A0A671V7S7"/>
<name>A0A671V7S7_SPAAU</name>
<dbReference type="Ensembl" id="ENSSAUT00010023626.1">
    <property type="protein sequence ID" value="ENSSAUP00010022370.1"/>
    <property type="gene ID" value="ENSSAUG00010009868.1"/>
</dbReference>
<dbReference type="GO" id="GO:0032783">
    <property type="term" value="C:super elongation complex"/>
    <property type="evidence" value="ECO:0007669"/>
    <property type="project" value="TreeGrafter"/>
</dbReference>
<feature type="compositionally biased region" description="Basic and acidic residues" evidence="1">
    <location>
        <begin position="198"/>
        <end position="208"/>
    </location>
</feature>
<keyword evidence="3" id="KW-1185">Reference proteome</keyword>
<reference evidence="2" key="3">
    <citation type="submission" date="2025-09" db="UniProtKB">
        <authorList>
            <consortium name="Ensembl"/>
        </authorList>
    </citation>
    <scope>IDENTIFICATION</scope>
</reference>
<reference evidence="2" key="2">
    <citation type="submission" date="2025-08" db="UniProtKB">
        <authorList>
            <consortium name="Ensembl"/>
        </authorList>
    </citation>
    <scope>IDENTIFICATION</scope>
</reference>
<evidence type="ECO:0000313" key="2">
    <source>
        <dbReference type="Ensembl" id="ENSSAUP00010022370.1"/>
    </source>
</evidence>
<reference evidence="2" key="1">
    <citation type="submission" date="2021-04" db="EMBL/GenBank/DDBJ databases">
        <authorList>
            <consortium name="Wellcome Sanger Institute Data Sharing"/>
        </authorList>
    </citation>
    <scope>NUCLEOTIDE SEQUENCE [LARGE SCALE GENOMIC DNA]</scope>
</reference>
<dbReference type="GO" id="GO:0010468">
    <property type="term" value="P:regulation of gene expression"/>
    <property type="evidence" value="ECO:0007669"/>
    <property type="project" value="InterPro"/>
</dbReference>
<feature type="compositionally biased region" description="Basic and acidic residues" evidence="1">
    <location>
        <begin position="159"/>
        <end position="168"/>
    </location>
</feature>
<dbReference type="Pfam" id="PF05110">
    <property type="entry name" value="AF-4"/>
    <property type="match status" value="1"/>
</dbReference>
<feature type="region of interest" description="Disordered" evidence="1">
    <location>
        <begin position="16"/>
        <end position="49"/>
    </location>
</feature>
<feature type="compositionally biased region" description="Polar residues" evidence="1">
    <location>
        <begin position="108"/>
        <end position="141"/>
    </location>
</feature>
<dbReference type="OMA" id="TEHPSEC"/>
<proteinExistence type="predicted"/>
<evidence type="ECO:0000313" key="3">
    <source>
        <dbReference type="Proteomes" id="UP000472265"/>
    </source>
</evidence>
<evidence type="ECO:0000256" key="1">
    <source>
        <dbReference type="SAM" id="MobiDB-lite"/>
    </source>
</evidence>
<organism evidence="2 3">
    <name type="scientific">Sparus aurata</name>
    <name type="common">Gilthead sea bream</name>
    <dbReference type="NCBI Taxonomy" id="8175"/>
    <lineage>
        <taxon>Eukaryota</taxon>
        <taxon>Metazoa</taxon>
        <taxon>Chordata</taxon>
        <taxon>Craniata</taxon>
        <taxon>Vertebrata</taxon>
        <taxon>Euteleostomi</taxon>
        <taxon>Actinopterygii</taxon>
        <taxon>Neopterygii</taxon>
        <taxon>Teleostei</taxon>
        <taxon>Neoteleostei</taxon>
        <taxon>Acanthomorphata</taxon>
        <taxon>Eupercaria</taxon>
        <taxon>Spariformes</taxon>
        <taxon>Sparidae</taxon>
        <taxon>Sparus</taxon>
    </lineage>
</organism>
<feature type="compositionally biased region" description="Low complexity" evidence="1">
    <location>
        <begin position="142"/>
        <end position="152"/>
    </location>
</feature>
<protein>
    <submittedName>
        <fullName evidence="2">Uncharacterized protein</fullName>
    </submittedName>
</protein>
<feature type="compositionally biased region" description="Polar residues" evidence="1">
    <location>
        <begin position="209"/>
        <end position="232"/>
    </location>
</feature>
<feature type="region of interest" description="Disordered" evidence="1">
    <location>
        <begin position="66"/>
        <end position="246"/>
    </location>
</feature>
<dbReference type="InParanoid" id="A0A671V7S7"/>
<dbReference type="PANTHER" id="PTHR10528">
    <property type="entry name" value="AF4/FMR2 FAMILY MEMBER"/>
    <property type="match status" value="1"/>
</dbReference>
<dbReference type="InterPro" id="IPR007797">
    <property type="entry name" value="AF4/FMR2"/>
</dbReference>
<dbReference type="Proteomes" id="UP000472265">
    <property type="component" value="Chromosome 12"/>
</dbReference>
<dbReference type="GeneTree" id="ENSGT00950000182974"/>
<dbReference type="PANTHER" id="PTHR10528:SF6">
    <property type="entry name" value="AF4_FMR2 FAMILY MEMBER 1"/>
    <property type="match status" value="1"/>
</dbReference>
<dbReference type="Gene3D" id="6.10.250.2670">
    <property type="match status" value="1"/>
</dbReference>
<accession>A0A671V7S7</accession>